<name>R6IHB2_9FIRM</name>
<organism evidence="2">
    <name type="scientific">Phascolarctobacterium faecium</name>
    <dbReference type="NCBI Taxonomy" id="33025"/>
    <lineage>
        <taxon>Bacteria</taxon>
        <taxon>Bacillati</taxon>
        <taxon>Bacillota</taxon>
        <taxon>Negativicutes</taxon>
        <taxon>Acidaminococcales</taxon>
        <taxon>Acidaminococcaceae</taxon>
        <taxon>Phascolarctobacterium</taxon>
    </lineage>
</organism>
<comment type="caution">
    <text evidence="2">The sequence shown here is derived from an EMBL/GenBank/DDBJ whole genome shotgun (WGS) entry which is preliminary data.</text>
</comment>
<proteinExistence type="predicted"/>
<feature type="region of interest" description="Disordered" evidence="1">
    <location>
        <begin position="101"/>
        <end position="121"/>
    </location>
</feature>
<protein>
    <recommendedName>
        <fullName evidence="3">HeH/LEM domain-containing protein</fullName>
    </recommendedName>
</protein>
<dbReference type="Gene3D" id="1.10.720.30">
    <property type="entry name" value="SAP domain"/>
    <property type="match status" value="1"/>
</dbReference>
<reference evidence="2" key="1">
    <citation type="submission" date="2012-11" db="EMBL/GenBank/DDBJ databases">
        <title>Dependencies among metagenomic species, viruses, plasmids and units of genetic variation.</title>
        <authorList>
            <person name="Nielsen H.B."/>
            <person name="Almeida M."/>
            <person name="Juncker A.S."/>
            <person name="Rasmussen S."/>
            <person name="Li J."/>
            <person name="Sunagawa S."/>
            <person name="Plichta D."/>
            <person name="Gautier L."/>
            <person name="Le Chatelier E."/>
            <person name="Peletier E."/>
            <person name="Bonde I."/>
            <person name="Nielsen T."/>
            <person name="Manichanh C."/>
            <person name="Arumugam M."/>
            <person name="Batto J."/>
            <person name="Santos M.B.Q.D."/>
            <person name="Blom N."/>
            <person name="Borruel N."/>
            <person name="Burgdorf K.S."/>
            <person name="Boumezbeur F."/>
            <person name="Casellas F."/>
            <person name="Dore J."/>
            <person name="Guarner F."/>
            <person name="Hansen T."/>
            <person name="Hildebrand F."/>
            <person name="Kaas R.S."/>
            <person name="Kennedy S."/>
            <person name="Kristiansen K."/>
            <person name="Kultima J.R."/>
            <person name="Leonard P."/>
            <person name="Levenez F."/>
            <person name="Lund O."/>
            <person name="Moumen B."/>
            <person name="Le Paslier D."/>
            <person name="Pons N."/>
            <person name="Pedersen O."/>
            <person name="Prifti E."/>
            <person name="Qin J."/>
            <person name="Raes J."/>
            <person name="Tap J."/>
            <person name="Tims S."/>
            <person name="Ussery D.W."/>
            <person name="Yamada T."/>
            <person name="MetaHit consortium"/>
            <person name="Renault P."/>
            <person name="Sicheritz-Ponten T."/>
            <person name="Bork P."/>
            <person name="Wang J."/>
            <person name="Brunak S."/>
            <person name="Ehrlich S.D."/>
        </authorList>
    </citation>
    <scope>NUCLEOTIDE SEQUENCE [LARGE SCALE GENOMIC DNA]</scope>
</reference>
<sequence>MQQVLIKKFTLLRNGVEYKAGTILELPEAEANALVVGAPKEFEKVSVGVVVNSTTSAKKAERTLKDFTNTELKALCEERGLEVPKAANKAKLLELLEGAANQQDETDVDSLPPVNAAATVK</sequence>
<dbReference type="RefSeq" id="WP_021717904.1">
    <property type="nucleotide sequence ID" value="NZ_FR885229.1"/>
</dbReference>
<dbReference type="EMBL" id="CBDS010000067">
    <property type="protein sequence ID" value="CDB45929.1"/>
    <property type="molecule type" value="Genomic_DNA"/>
</dbReference>
<dbReference type="STRING" id="1262914.BN533_01002"/>
<gene>
    <name evidence="2" type="ORF">BN533_01002</name>
</gene>
<dbReference type="AlphaFoldDB" id="R6IHB2"/>
<dbReference type="HOGENOM" id="CLU_2070884_0_0_9"/>
<evidence type="ECO:0000256" key="1">
    <source>
        <dbReference type="SAM" id="MobiDB-lite"/>
    </source>
</evidence>
<accession>R6IHB2</accession>
<dbReference type="InterPro" id="IPR036361">
    <property type="entry name" value="SAP_dom_sf"/>
</dbReference>
<evidence type="ECO:0000313" key="2">
    <source>
        <dbReference type="EMBL" id="CDB45929.1"/>
    </source>
</evidence>
<evidence type="ECO:0008006" key="3">
    <source>
        <dbReference type="Google" id="ProtNLM"/>
    </source>
</evidence>